<feature type="transmembrane region" description="Helical" evidence="10">
    <location>
        <begin position="131"/>
        <end position="151"/>
    </location>
</feature>
<gene>
    <name evidence="11" type="ORF">Ocin01_01113</name>
</gene>
<dbReference type="PANTHER" id="PTHR11157:SF17">
    <property type="entry name" value="ELONGATION OF VERY LONG CHAIN FATTY ACIDS PROTEIN 6"/>
    <property type="match status" value="1"/>
</dbReference>
<dbReference type="OrthoDB" id="434092at2759"/>
<feature type="transmembrane region" description="Helical" evidence="10">
    <location>
        <begin position="214"/>
        <end position="234"/>
    </location>
</feature>
<dbReference type="GO" id="GO:0030148">
    <property type="term" value="P:sphingolipid biosynthetic process"/>
    <property type="evidence" value="ECO:0007669"/>
    <property type="project" value="TreeGrafter"/>
</dbReference>
<keyword evidence="3 10" id="KW-0808">Transferase</keyword>
<comment type="caution">
    <text evidence="11">The sequence shown here is derived from an EMBL/GenBank/DDBJ whole genome shotgun (WGS) entry which is preliminary data.</text>
</comment>
<feature type="transmembrane region" description="Helical" evidence="10">
    <location>
        <begin position="51"/>
        <end position="69"/>
    </location>
</feature>
<keyword evidence="7 10" id="KW-0443">Lipid metabolism</keyword>
<evidence type="ECO:0000256" key="6">
    <source>
        <dbReference type="ARBA" id="ARBA00022989"/>
    </source>
</evidence>
<dbReference type="GO" id="GO:0042761">
    <property type="term" value="P:very long-chain fatty acid biosynthetic process"/>
    <property type="evidence" value="ECO:0007669"/>
    <property type="project" value="TreeGrafter"/>
</dbReference>
<reference evidence="11 12" key="1">
    <citation type="journal article" date="2016" name="Genome Biol. Evol.">
        <title>Gene Family Evolution Reflects Adaptation to Soil Environmental Stressors in the Genome of the Collembolan Orchesella cincta.</title>
        <authorList>
            <person name="Faddeeva-Vakhrusheva A."/>
            <person name="Derks M.F."/>
            <person name="Anvar S.Y."/>
            <person name="Agamennone V."/>
            <person name="Suring W."/>
            <person name="Smit S."/>
            <person name="van Straalen N.M."/>
            <person name="Roelofs D."/>
        </authorList>
    </citation>
    <scope>NUCLEOTIDE SEQUENCE [LARGE SCALE GENOMIC DNA]</scope>
    <source>
        <tissue evidence="11">Mixed pool</tissue>
    </source>
</reference>
<organism evidence="11 12">
    <name type="scientific">Orchesella cincta</name>
    <name type="common">Springtail</name>
    <name type="synonym">Podura cincta</name>
    <dbReference type="NCBI Taxonomy" id="48709"/>
    <lineage>
        <taxon>Eukaryota</taxon>
        <taxon>Metazoa</taxon>
        <taxon>Ecdysozoa</taxon>
        <taxon>Arthropoda</taxon>
        <taxon>Hexapoda</taxon>
        <taxon>Collembola</taxon>
        <taxon>Entomobryomorpha</taxon>
        <taxon>Entomobryoidea</taxon>
        <taxon>Orchesellidae</taxon>
        <taxon>Orchesellinae</taxon>
        <taxon>Orchesella</taxon>
    </lineage>
</organism>
<dbReference type="GO" id="GO:0005789">
    <property type="term" value="C:endoplasmic reticulum membrane"/>
    <property type="evidence" value="ECO:0007669"/>
    <property type="project" value="TreeGrafter"/>
</dbReference>
<evidence type="ECO:0000313" key="11">
    <source>
        <dbReference type="EMBL" id="ODN05546.1"/>
    </source>
</evidence>
<dbReference type="OMA" id="FIYWYHH"/>
<protein>
    <recommendedName>
        <fullName evidence="10">Elongation of very long chain fatty acids protein</fullName>
        <ecNumber evidence="10">2.3.1.199</ecNumber>
    </recommendedName>
    <alternativeName>
        <fullName evidence="10">Very-long-chain 3-oxoacyl-CoA synthase</fullName>
    </alternativeName>
</protein>
<evidence type="ECO:0000256" key="8">
    <source>
        <dbReference type="ARBA" id="ARBA00023136"/>
    </source>
</evidence>
<keyword evidence="8 10" id="KW-0472">Membrane</keyword>
<keyword evidence="5 10" id="KW-0276">Fatty acid metabolism</keyword>
<keyword evidence="4 10" id="KW-0812">Transmembrane</keyword>
<evidence type="ECO:0000256" key="3">
    <source>
        <dbReference type="ARBA" id="ARBA00022679"/>
    </source>
</evidence>
<dbReference type="GO" id="GO:0019367">
    <property type="term" value="P:fatty acid elongation, saturated fatty acid"/>
    <property type="evidence" value="ECO:0007669"/>
    <property type="project" value="TreeGrafter"/>
</dbReference>
<feature type="transmembrane region" description="Helical" evidence="10">
    <location>
        <begin position="158"/>
        <end position="175"/>
    </location>
</feature>
<evidence type="ECO:0000256" key="10">
    <source>
        <dbReference type="RuleBase" id="RU361115"/>
    </source>
</evidence>
<dbReference type="AlphaFoldDB" id="A0A1D2NKQ6"/>
<dbReference type="GO" id="GO:0034626">
    <property type="term" value="P:fatty acid elongation, polyunsaturated fatty acid"/>
    <property type="evidence" value="ECO:0007669"/>
    <property type="project" value="TreeGrafter"/>
</dbReference>
<evidence type="ECO:0000256" key="7">
    <source>
        <dbReference type="ARBA" id="ARBA00023098"/>
    </source>
</evidence>
<feature type="transmembrane region" description="Helical" evidence="10">
    <location>
        <begin position="181"/>
        <end position="202"/>
    </location>
</feature>
<dbReference type="Proteomes" id="UP000094527">
    <property type="component" value="Unassembled WGS sequence"/>
</dbReference>
<keyword evidence="2 10" id="KW-0444">Lipid biosynthesis</keyword>
<name>A0A1D2NKQ6_ORCCI</name>
<evidence type="ECO:0000256" key="4">
    <source>
        <dbReference type="ARBA" id="ARBA00022692"/>
    </source>
</evidence>
<comment type="similarity">
    <text evidence="10">Belongs to the ELO family.</text>
</comment>
<dbReference type="Pfam" id="PF01151">
    <property type="entry name" value="ELO"/>
    <property type="match status" value="1"/>
</dbReference>
<dbReference type="EMBL" id="LJIJ01000021">
    <property type="protein sequence ID" value="ODN05546.1"/>
    <property type="molecule type" value="Genomic_DNA"/>
</dbReference>
<evidence type="ECO:0000256" key="9">
    <source>
        <dbReference type="ARBA" id="ARBA00023160"/>
    </source>
</evidence>
<evidence type="ECO:0000313" key="12">
    <source>
        <dbReference type="Proteomes" id="UP000094527"/>
    </source>
</evidence>
<proteinExistence type="inferred from homology"/>
<evidence type="ECO:0000256" key="5">
    <source>
        <dbReference type="ARBA" id="ARBA00022832"/>
    </source>
</evidence>
<feature type="transmembrane region" description="Helical" evidence="10">
    <location>
        <begin position="254"/>
        <end position="274"/>
    </location>
</feature>
<dbReference type="STRING" id="48709.A0A1D2NKQ6"/>
<evidence type="ECO:0000256" key="1">
    <source>
        <dbReference type="ARBA" id="ARBA00004141"/>
    </source>
</evidence>
<dbReference type="GO" id="GO:0034625">
    <property type="term" value="P:fatty acid elongation, monounsaturated fatty acid"/>
    <property type="evidence" value="ECO:0007669"/>
    <property type="project" value="TreeGrafter"/>
</dbReference>
<feature type="transmembrane region" description="Helical" evidence="10">
    <location>
        <begin position="81"/>
        <end position="98"/>
    </location>
</feature>
<keyword evidence="6 10" id="KW-1133">Transmembrane helix</keyword>
<evidence type="ECO:0000256" key="2">
    <source>
        <dbReference type="ARBA" id="ARBA00022516"/>
    </source>
</evidence>
<keyword evidence="9 10" id="KW-0275">Fatty acid biosynthesis</keyword>
<keyword evidence="12" id="KW-1185">Reference proteome</keyword>
<comment type="catalytic activity">
    <reaction evidence="10">
        <text>a very-long-chain acyl-CoA + malonyl-CoA + H(+) = a very-long-chain 3-oxoacyl-CoA + CO2 + CoA</text>
        <dbReference type="Rhea" id="RHEA:32727"/>
        <dbReference type="ChEBI" id="CHEBI:15378"/>
        <dbReference type="ChEBI" id="CHEBI:16526"/>
        <dbReference type="ChEBI" id="CHEBI:57287"/>
        <dbReference type="ChEBI" id="CHEBI:57384"/>
        <dbReference type="ChEBI" id="CHEBI:90725"/>
        <dbReference type="ChEBI" id="CHEBI:90736"/>
        <dbReference type="EC" id="2.3.1.199"/>
    </reaction>
</comment>
<dbReference type="GO" id="GO:0009922">
    <property type="term" value="F:fatty acid elongase activity"/>
    <property type="evidence" value="ECO:0007669"/>
    <property type="project" value="UniProtKB-EC"/>
</dbReference>
<comment type="subcellular location">
    <subcellularLocation>
        <location evidence="1">Membrane</location>
        <topology evidence="1">Multi-pass membrane protein</topology>
    </subcellularLocation>
</comment>
<dbReference type="EC" id="2.3.1.199" evidence="10"/>
<dbReference type="PANTHER" id="PTHR11157">
    <property type="entry name" value="FATTY ACID ACYL TRANSFERASE-RELATED"/>
    <property type="match status" value="1"/>
</dbReference>
<dbReference type="InterPro" id="IPR002076">
    <property type="entry name" value="ELO_fam"/>
</dbReference>
<sequence>MKEPTLRMNHTNYYEGAKDWIYVQPPKHHPFFFENVNMVWWQNMMIEYWKFPFYVSFVYLSIVFGLQAFMKNRPAYKLRSLLIMWNLTMAAINLFGFLRQAPELYDILQKPDGIHRSLCVREELNQPAATWGLYFCLSKFIFLGDTILIVITKKPLLFIYWYHHVVAVLISWQIFPDSEPICRWIGSSNFFVLAVMYFYFALKAMNFKLPRTAGLTIAVLHVIEMFVGTATQIYTAREIVKGRECARTVNSIKWSMIPHISLLFFFGKLLFNYVRSKPKTKEA</sequence>
<accession>A0A1D2NKQ6</accession>